<evidence type="ECO:0000313" key="3">
    <source>
        <dbReference type="Proteomes" id="UP000253817"/>
    </source>
</evidence>
<reference evidence="2" key="3">
    <citation type="journal article" date="2019" name="Microbiol. Resour. Announc.">
        <title>Draft Genome Sequences of Type Strains of Gordonibacter faecihominis, Paraeggerthella hongkongensis, Parvibacter caecicola,Slackia equolifaciens, Slackia faecicanis, and Slackia isoflavoniconvertens.</title>
        <authorList>
            <person name="Danylec N."/>
            <person name="Stoll D.A."/>
            <person name="Dotsch A."/>
            <person name="Huch M."/>
        </authorList>
    </citation>
    <scope>NUCLEOTIDE SEQUENCE</scope>
    <source>
        <strain evidence="2">DSM 16107</strain>
    </source>
</reference>
<dbReference type="EMBL" id="QICC01000026">
    <property type="protein sequence ID" value="RNM41790.1"/>
    <property type="molecule type" value="Genomic_DNA"/>
</dbReference>
<proteinExistence type="predicted"/>
<dbReference type="Pfam" id="PF02613">
    <property type="entry name" value="Nitrate_red_del"/>
    <property type="match status" value="1"/>
</dbReference>
<dbReference type="InterPro" id="IPR036411">
    <property type="entry name" value="TorD-like_sf"/>
</dbReference>
<keyword evidence="3" id="KW-1185">Reference proteome</keyword>
<dbReference type="EMBL" id="PPTT01000019">
    <property type="protein sequence ID" value="RDB67989.1"/>
    <property type="molecule type" value="Genomic_DNA"/>
</dbReference>
<evidence type="ECO:0000313" key="1">
    <source>
        <dbReference type="EMBL" id="RDB67989.1"/>
    </source>
</evidence>
<dbReference type="Gene3D" id="1.10.3480.10">
    <property type="entry name" value="TorD-like"/>
    <property type="match status" value="1"/>
</dbReference>
<dbReference type="InterPro" id="IPR020945">
    <property type="entry name" value="DMSO/NO3_reduct_chaperone"/>
</dbReference>
<sequence>MTMNHDRTDAAAIYALFATGLVNVPDDEVRTCLAQLLAAGAGEAQPAAEPVGDLEQRFYDRFVIGVSPLYLPAIESCILDAREDEHGRLEPGHMDGPRMTEVLACYRTYGFDHRALEGFQPLVGALRPDHLAAELAFMAHLRRVQAMGGEKGAAAGRFADEFLKRHLLSWVPTLGQLAHQRGPVDAYVQLIDACAAWLELDAHDGAAPACAC</sequence>
<dbReference type="Proteomes" id="UP000253817">
    <property type="component" value="Unassembled WGS sequence"/>
</dbReference>
<reference evidence="1 3" key="1">
    <citation type="journal article" date="2018" name="Elife">
        <title>Discovery and characterization of a prevalent human gut bacterial enzyme sufficient for the inactivation of a family of plant toxins.</title>
        <authorList>
            <person name="Koppel N."/>
            <person name="Bisanz J.E."/>
            <person name="Pandelia M.E."/>
            <person name="Turnbaugh P.J."/>
            <person name="Balskus E.P."/>
        </authorList>
    </citation>
    <scope>NUCLEOTIDE SEQUENCE [LARGE SCALE GENOMIC DNA]</scope>
    <source>
        <strain evidence="1 3">DSM 16107</strain>
    </source>
</reference>
<accession>A0A3N0IZE0</accession>
<dbReference type="SUPFAM" id="SSF89155">
    <property type="entry name" value="TorD-like"/>
    <property type="match status" value="1"/>
</dbReference>
<reference evidence="4" key="2">
    <citation type="submission" date="2018-05" db="EMBL/GenBank/DDBJ databases">
        <title>Genome Sequencing of selected type strains of the family Eggerthellaceae.</title>
        <authorList>
            <person name="Danylec N."/>
            <person name="Stoll D.A."/>
            <person name="Doetsch A."/>
            <person name="Huch M."/>
        </authorList>
    </citation>
    <scope>NUCLEOTIDE SEQUENCE [LARGE SCALE GENOMIC DNA]</scope>
    <source>
        <strain evidence="4">DSM 16107</strain>
    </source>
</reference>
<protein>
    <submittedName>
        <fullName evidence="2">Uncharacterized protein</fullName>
    </submittedName>
</protein>
<dbReference type="OrthoDB" id="3174158at2"/>
<dbReference type="RefSeq" id="WP_114546823.1">
    <property type="nucleotide sequence ID" value="NZ_PPTT01000019.1"/>
</dbReference>
<name>A0A3N0IZE0_9ACTN</name>
<evidence type="ECO:0000313" key="4">
    <source>
        <dbReference type="Proteomes" id="UP000270112"/>
    </source>
</evidence>
<dbReference type="Proteomes" id="UP000270112">
    <property type="component" value="Unassembled WGS sequence"/>
</dbReference>
<evidence type="ECO:0000313" key="2">
    <source>
        <dbReference type="EMBL" id="RNM41790.1"/>
    </source>
</evidence>
<comment type="caution">
    <text evidence="2">The sequence shown here is derived from an EMBL/GenBank/DDBJ whole genome shotgun (WGS) entry which is preliminary data.</text>
</comment>
<dbReference type="AlphaFoldDB" id="A0A3N0IZE0"/>
<organism evidence="2 4">
    <name type="scientific">Eggerthella sinensis</name>
    <dbReference type="NCBI Taxonomy" id="242230"/>
    <lineage>
        <taxon>Bacteria</taxon>
        <taxon>Bacillati</taxon>
        <taxon>Actinomycetota</taxon>
        <taxon>Coriobacteriia</taxon>
        <taxon>Eggerthellales</taxon>
        <taxon>Eggerthellaceae</taxon>
        <taxon>Eggerthella</taxon>
    </lineage>
</organism>
<gene>
    <name evidence="1" type="ORF">C1876_11240</name>
    <name evidence="2" type="ORF">DMP09_07860</name>
</gene>